<sequence>MSAIVSSHLVQKHFRASKEFMLNRLLPFHRLDPLVTLTLRRKSCVVCVDRLHHARDNQDQQRLDQEEEKNGEAKNDDTHSNPQQRKPAEGKAPNYGVVLLLCVESLMAGSTTGVPMSSWYGGYQTATPPPYYPKATYATTSYCTEVFKYYTTKAPDFNSTTYAAPSHYTDGLKYYCAPSYYTTEATEDDYACCPILRGSYTQAPNCYTEVPADCCTEVPADCCTEAAKYYSAPIYTTVTEAAKYCAVPTYCTEAALSYYVEQKYYADAPVHYTTTYATPQPPIYYTEAPKYYITKAPEFCTSMYATPAYYTEAPHYYNTEALKYYTTTCASPRYYTYVPKYYCTLKESSKKKKEVPELQCPICHQLLSSSCNRFAIMVNYGVVLLLGVVSLMAGSTAGVAMSPWYGGNQTVTPPPSYSTYATTSSCTDVFKYYTTKAPEFYTTTYAAPSHYTDALKYYSALSYYTI</sequence>
<keyword evidence="3" id="KW-1185">Reference proteome</keyword>
<evidence type="ECO:0000256" key="1">
    <source>
        <dbReference type="SAM" id="MobiDB-lite"/>
    </source>
</evidence>
<dbReference type="OrthoDB" id="6404952at2759"/>
<feature type="compositionally biased region" description="Basic and acidic residues" evidence="1">
    <location>
        <begin position="57"/>
        <end position="79"/>
    </location>
</feature>
<dbReference type="PANTHER" id="PTHR23263:SF124">
    <property type="entry name" value="SMALL PROLINE-RICH PROTEIN 3"/>
    <property type="match status" value="1"/>
</dbReference>
<gene>
    <name evidence="2" type="ORF">DAPPUDRAFT_233074</name>
</gene>
<dbReference type="EMBL" id="GL732524">
    <property type="protein sequence ID" value="EFX89308.1"/>
    <property type="molecule type" value="Genomic_DNA"/>
</dbReference>
<feature type="region of interest" description="Disordered" evidence="1">
    <location>
        <begin position="57"/>
        <end position="90"/>
    </location>
</feature>
<dbReference type="Proteomes" id="UP000000305">
    <property type="component" value="Unassembled WGS sequence"/>
</dbReference>
<reference evidence="2 3" key="1">
    <citation type="journal article" date="2011" name="Science">
        <title>The ecoresponsive genome of Daphnia pulex.</title>
        <authorList>
            <person name="Colbourne J.K."/>
            <person name="Pfrender M.E."/>
            <person name="Gilbert D."/>
            <person name="Thomas W.K."/>
            <person name="Tucker A."/>
            <person name="Oakley T.H."/>
            <person name="Tokishita S."/>
            <person name="Aerts A."/>
            <person name="Arnold G.J."/>
            <person name="Basu M.K."/>
            <person name="Bauer D.J."/>
            <person name="Caceres C.E."/>
            <person name="Carmel L."/>
            <person name="Casola C."/>
            <person name="Choi J.H."/>
            <person name="Detter J.C."/>
            <person name="Dong Q."/>
            <person name="Dusheyko S."/>
            <person name="Eads B.D."/>
            <person name="Frohlich T."/>
            <person name="Geiler-Samerotte K.A."/>
            <person name="Gerlach D."/>
            <person name="Hatcher P."/>
            <person name="Jogdeo S."/>
            <person name="Krijgsveld J."/>
            <person name="Kriventseva E.V."/>
            <person name="Kultz D."/>
            <person name="Laforsch C."/>
            <person name="Lindquist E."/>
            <person name="Lopez J."/>
            <person name="Manak J.R."/>
            <person name="Muller J."/>
            <person name="Pangilinan J."/>
            <person name="Patwardhan R.P."/>
            <person name="Pitluck S."/>
            <person name="Pritham E.J."/>
            <person name="Rechtsteiner A."/>
            <person name="Rho M."/>
            <person name="Rogozin I.B."/>
            <person name="Sakarya O."/>
            <person name="Salamov A."/>
            <person name="Schaack S."/>
            <person name="Shapiro H."/>
            <person name="Shiga Y."/>
            <person name="Skalitzky C."/>
            <person name="Smith Z."/>
            <person name="Souvorov A."/>
            <person name="Sung W."/>
            <person name="Tang Z."/>
            <person name="Tsuchiya D."/>
            <person name="Tu H."/>
            <person name="Vos H."/>
            <person name="Wang M."/>
            <person name="Wolf Y.I."/>
            <person name="Yamagata H."/>
            <person name="Yamada T."/>
            <person name="Ye Y."/>
            <person name="Shaw J.R."/>
            <person name="Andrews J."/>
            <person name="Crease T.J."/>
            <person name="Tang H."/>
            <person name="Lucas S.M."/>
            <person name="Robertson H.M."/>
            <person name="Bork P."/>
            <person name="Koonin E.V."/>
            <person name="Zdobnov E.M."/>
            <person name="Grigoriev I.V."/>
            <person name="Lynch M."/>
            <person name="Boore J.L."/>
        </authorList>
    </citation>
    <scope>NUCLEOTIDE SEQUENCE [LARGE SCALE GENOMIC DNA]</scope>
</reference>
<evidence type="ECO:0000313" key="3">
    <source>
        <dbReference type="Proteomes" id="UP000000305"/>
    </source>
</evidence>
<dbReference type="KEGG" id="dpx:DAPPUDRAFT_233074"/>
<proteinExistence type="predicted"/>
<name>E9FT43_DAPPU</name>
<dbReference type="HOGENOM" id="CLU_586979_0_0_1"/>
<evidence type="ECO:0000313" key="2">
    <source>
        <dbReference type="EMBL" id="EFX89308.1"/>
    </source>
</evidence>
<accession>E9FT43</accession>
<dbReference type="PANTHER" id="PTHR23263">
    <property type="entry name" value="SMALL PROLINE-RICH PROTEIN"/>
    <property type="match status" value="1"/>
</dbReference>
<protein>
    <submittedName>
        <fullName evidence="2">Uncharacterized protein</fullName>
    </submittedName>
</protein>
<dbReference type="InParanoid" id="E9FT43"/>
<organism evidence="2 3">
    <name type="scientific">Daphnia pulex</name>
    <name type="common">Water flea</name>
    <dbReference type="NCBI Taxonomy" id="6669"/>
    <lineage>
        <taxon>Eukaryota</taxon>
        <taxon>Metazoa</taxon>
        <taxon>Ecdysozoa</taxon>
        <taxon>Arthropoda</taxon>
        <taxon>Crustacea</taxon>
        <taxon>Branchiopoda</taxon>
        <taxon>Diplostraca</taxon>
        <taxon>Cladocera</taxon>
        <taxon>Anomopoda</taxon>
        <taxon>Daphniidae</taxon>
        <taxon>Daphnia</taxon>
    </lineage>
</organism>
<dbReference type="AlphaFoldDB" id="E9FT43"/>